<comment type="caution">
    <text evidence="2">The sequence shown here is derived from an EMBL/GenBank/DDBJ whole genome shotgun (WGS) entry which is preliminary data.</text>
</comment>
<keyword evidence="3" id="KW-1185">Reference proteome</keyword>
<accession>A0ABT3QP53</accession>
<name>A0ABT3QP53_9HYPH</name>
<gene>
    <name evidence="2" type="ORF">OPR82_11500</name>
</gene>
<dbReference type="Proteomes" id="UP001301216">
    <property type="component" value="Unassembled WGS sequence"/>
</dbReference>
<reference evidence="2 3" key="1">
    <citation type="submission" date="2022-11" db="EMBL/GenBank/DDBJ databases">
        <title>Brucella sp. YY2X, whole genome shotgun sequencing project.</title>
        <authorList>
            <person name="Yang Y."/>
        </authorList>
    </citation>
    <scope>NUCLEOTIDE SEQUENCE [LARGE SCALE GENOMIC DNA]</scope>
    <source>
        <strain evidence="2 3">YY2X</strain>
    </source>
</reference>
<dbReference type="EMBL" id="JAPHAV010000004">
    <property type="protein sequence ID" value="MCX2697399.1"/>
    <property type="molecule type" value="Genomic_DNA"/>
</dbReference>
<proteinExistence type="predicted"/>
<dbReference type="Gene3D" id="3.40.50.170">
    <property type="entry name" value="Formyl transferase, N-terminal domain"/>
    <property type="match status" value="1"/>
</dbReference>
<dbReference type="InterPro" id="IPR002376">
    <property type="entry name" value="Formyl_transf_N"/>
</dbReference>
<feature type="domain" description="Formyl transferase N-terminal" evidence="1">
    <location>
        <begin position="59"/>
        <end position="148"/>
    </location>
</feature>
<evidence type="ECO:0000313" key="3">
    <source>
        <dbReference type="Proteomes" id="UP001301216"/>
    </source>
</evidence>
<sequence>MSFLLMPFIQRSTRDIIFAHRPNQIEGLKPQYLANSFNGNIYNYDNWLSIVDEYDYFLVCGSNLIDRAFALTGKILNVHSGLIPIVRGLDSFKWAILNDAPLGNTLHQISPEIDAGLIICHWQTKVFLKDSIQTLAKRHYQNEIWMLVHFDKLFTGPVSSYSIKAATKRMSIKNELIMLDYFDTYKSINAVE</sequence>
<dbReference type="SUPFAM" id="SSF53328">
    <property type="entry name" value="Formyltransferase"/>
    <property type="match status" value="1"/>
</dbReference>
<dbReference type="RefSeq" id="WP_265984911.1">
    <property type="nucleotide sequence ID" value="NZ_JAPHAV010000004.1"/>
</dbReference>
<organism evidence="2 3">
    <name type="scientific">Ochrobactrum chromiisoli</name>
    <dbReference type="NCBI Taxonomy" id="2993941"/>
    <lineage>
        <taxon>Bacteria</taxon>
        <taxon>Pseudomonadati</taxon>
        <taxon>Pseudomonadota</taxon>
        <taxon>Alphaproteobacteria</taxon>
        <taxon>Hyphomicrobiales</taxon>
        <taxon>Brucellaceae</taxon>
        <taxon>Brucella/Ochrobactrum group</taxon>
        <taxon>Ochrobactrum</taxon>
    </lineage>
</organism>
<protein>
    <submittedName>
        <fullName evidence="2">Formyltransferase family protein</fullName>
    </submittedName>
</protein>
<dbReference type="InterPro" id="IPR036477">
    <property type="entry name" value="Formyl_transf_N_sf"/>
</dbReference>
<dbReference type="Pfam" id="PF00551">
    <property type="entry name" value="Formyl_trans_N"/>
    <property type="match status" value="1"/>
</dbReference>
<evidence type="ECO:0000313" key="2">
    <source>
        <dbReference type="EMBL" id="MCX2697399.1"/>
    </source>
</evidence>
<evidence type="ECO:0000259" key="1">
    <source>
        <dbReference type="Pfam" id="PF00551"/>
    </source>
</evidence>